<accession>A0A1M7BWR6</accession>
<reference evidence="2 3" key="1">
    <citation type="submission" date="2016-11" db="EMBL/GenBank/DDBJ databases">
        <authorList>
            <person name="Jaros S."/>
            <person name="Januszkiewicz K."/>
            <person name="Wedrychowicz H."/>
        </authorList>
    </citation>
    <scope>NUCLEOTIDE SEQUENCE [LARGE SCALE GENOMIC DNA]</scope>
    <source>
        <strain evidence="2 3">DSM 4740</strain>
    </source>
</reference>
<sequence>MHCTGRFINHVGLMAAHGRAAVGRQADARPHHTSRSAHLRQCGADDNQIDQDELFDCHVNSRLTSAWPGP</sequence>
<evidence type="ECO:0000313" key="3">
    <source>
        <dbReference type="Proteomes" id="UP000184123"/>
    </source>
</evidence>
<evidence type="ECO:0000313" key="2">
    <source>
        <dbReference type="EMBL" id="SHL59430.1"/>
    </source>
</evidence>
<proteinExistence type="predicted"/>
<feature type="region of interest" description="Disordered" evidence="1">
    <location>
        <begin position="22"/>
        <end position="41"/>
    </location>
</feature>
<protein>
    <submittedName>
        <fullName evidence="2">Uncharacterized protein</fullName>
    </submittedName>
</protein>
<gene>
    <name evidence="2" type="ORF">SAMN05660971_00878</name>
</gene>
<name>A0A1M7BWR6_9GAMM</name>
<dbReference type="EMBL" id="FRCA01000002">
    <property type="protein sequence ID" value="SHL59430.1"/>
    <property type="molecule type" value="Genomic_DNA"/>
</dbReference>
<organism evidence="2 3">
    <name type="scientific">Halomonas cupida</name>
    <dbReference type="NCBI Taxonomy" id="44933"/>
    <lineage>
        <taxon>Bacteria</taxon>
        <taxon>Pseudomonadati</taxon>
        <taxon>Pseudomonadota</taxon>
        <taxon>Gammaproteobacteria</taxon>
        <taxon>Oceanospirillales</taxon>
        <taxon>Halomonadaceae</taxon>
        <taxon>Halomonas</taxon>
    </lineage>
</organism>
<dbReference type="Proteomes" id="UP000184123">
    <property type="component" value="Unassembled WGS sequence"/>
</dbReference>
<dbReference type="AlphaFoldDB" id="A0A1M7BWR6"/>
<evidence type="ECO:0000256" key="1">
    <source>
        <dbReference type="SAM" id="MobiDB-lite"/>
    </source>
</evidence>